<dbReference type="PROSITE" id="PS50113">
    <property type="entry name" value="PAC"/>
    <property type="match status" value="1"/>
</dbReference>
<feature type="domain" description="PAC" evidence="1">
    <location>
        <begin position="265"/>
        <end position="316"/>
    </location>
</feature>
<name>A0ABN1HWH4_9SPHN</name>
<comment type="caution">
    <text evidence="3">The sequence shown here is derived from an EMBL/GenBank/DDBJ whole genome shotgun (WGS) entry which is preliminary data.</text>
</comment>
<evidence type="ECO:0008006" key="5">
    <source>
        <dbReference type="Google" id="ProtNLM"/>
    </source>
</evidence>
<dbReference type="InterPro" id="IPR029016">
    <property type="entry name" value="GAF-like_dom_sf"/>
</dbReference>
<evidence type="ECO:0000313" key="3">
    <source>
        <dbReference type="EMBL" id="GAA0670794.1"/>
    </source>
</evidence>
<dbReference type="InterPro" id="IPR003018">
    <property type="entry name" value="GAF"/>
</dbReference>
<proteinExistence type="predicted"/>
<reference evidence="3 4" key="1">
    <citation type="journal article" date="2019" name="Int. J. Syst. Evol. Microbiol.">
        <title>The Global Catalogue of Microorganisms (GCM) 10K type strain sequencing project: providing services to taxonomists for standard genome sequencing and annotation.</title>
        <authorList>
            <consortium name="The Broad Institute Genomics Platform"/>
            <consortium name="The Broad Institute Genome Sequencing Center for Infectious Disease"/>
            <person name="Wu L."/>
            <person name="Ma J."/>
        </authorList>
    </citation>
    <scope>NUCLEOTIDE SEQUENCE [LARGE SCALE GENOMIC DNA]</scope>
    <source>
        <strain evidence="3 4">JCM 14603</strain>
    </source>
</reference>
<dbReference type="InterPro" id="IPR029787">
    <property type="entry name" value="Nucleotide_cyclase"/>
</dbReference>
<dbReference type="SUPFAM" id="SSF55781">
    <property type="entry name" value="GAF domain-like"/>
    <property type="match status" value="1"/>
</dbReference>
<dbReference type="SMART" id="SM00065">
    <property type="entry name" value="GAF"/>
    <property type="match status" value="1"/>
</dbReference>
<dbReference type="Gene3D" id="3.30.450.20">
    <property type="entry name" value="PAS domain"/>
    <property type="match status" value="1"/>
</dbReference>
<dbReference type="Pfam" id="PF00990">
    <property type="entry name" value="GGDEF"/>
    <property type="match status" value="1"/>
</dbReference>
<dbReference type="CDD" id="cd01949">
    <property type="entry name" value="GGDEF"/>
    <property type="match status" value="1"/>
</dbReference>
<dbReference type="EMBL" id="BAAAES010000008">
    <property type="protein sequence ID" value="GAA0670794.1"/>
    <property type="molecule type" value="Genomic_DNA"/>
</dbReference>
<dbReference type="InterPro" id="IPR035965">
    <property type="entry name" value="PAS-like_dom_sf"/>
</dbReference>
<protein>
    <recommendedName>
        <fullName evidence="5">Diguanylate cyclase</fullName>
    </recommendedName>
</protein>
<dbReference type="PROSITE" id="PS50887">
    <property type="entry name" value="GGDEF"/>
    <property type="match status" value="1"/>
</dbReference>
<dbReference type="Gene3D" id="3.30.70.270">
    <property type="match status" value="1"/>
</dbReference>
<dbReference type="Pfam" id="PF01590">
    <property type="entry name" value="GAF"/>
    <property type="match status" value="1"/>
</dbReference>
<evidence type="ECO:0000259" key="1">
    <source>
        <dbReference type="PROSITE" id="PS50113"/>
    </source>
</evidence>
<dbReference type="InterPro" id="IPR043128">
    <property type="entry name" value="Rev_trsase/Diguanyl_cyclase"/>
</dbReference>
<keyword evidence="4" id="KW-1185">Reference proteome</keyword>
<evidence type="ECO:0000259" key="2">
    <source>
        <dbReference type="PROSITE" id="PS50887"/>
    </source>
</evidence>
<dbReference type="PANTHER" id="PTHR43102:SF2">
    <property type="entry name" value="GAF DOMAIN-CONTAINING PROTEIN"/>
    <property type="match status" value="1"/>
</dbReference>
<organism evidence="3 4">
    <name type="scientific">Sphingomonas insulae</name>
    <dbReference type="NCBI Taxonomy" id="424800"/>
    <lineage>
        <taxon>Bacteria</taxon>
        <taxon>Pseudomonadati</taxon>
        <taxon>Pseudomonadota</taxon>
        <taxon>Alphaproteobacteria</taxon>
        <taxon>Sphingomonadales</taxon>
        <taxon>Sphingomonadaceae</taxon>
        <taxon>Sphingomonas</taxon>
    </lineage>
</organism>
<dbReference type="InterPro" id="IPR013655">
    <property type="entry name" value="PAS_fold_3"/>
</dbReference>
<dbReference type="Gene3D" id="3.30.450.40">
    <property type="match status" value="1"/>
</dbReference>
<dbReference type="PANTHER" id="PTHR43102">
    <property type="entry name" value="SLR1143 PROTEIN"/>
    <property type="match status" value="1"/>
</dbReference>
<sequence length="484" mass="52379">MTSDAASLSALPYDETSRLAALHALALLDSAPEKEFDALVALAAELLGCPTALITLIDRNRLWIKASTTPGERELDRDIAFCDSTIRQGEPMIVDDLSHDARFRDNPLVAAGARFYAGTAIHVADGEGVRQPVGTLCVLDDRPRSLNSAGHAALQHLASLAEALIAARRTALEAIRIATAGERLVSQLANNDRIFRQAERIAMIGSWRLSVADQTLEWSDNVYRIHGLEVGAMPALSEALDFYPPQARADVSARLTRTIDTGEPFDFEADLVTADGRRRRIRAACETESRDGVVQALIGVFQDITDRHGLETQLRRSADTDALTGIANRAAFDRELETAMGTARDKGSPLMLALIDLDGFKTINDSLGHDAGDDVLRLTGTALTQPWLRDCFAARIGGDEFALIVTDPQMIAQADQLAVDIEAALRVSVEANGITMTSAGSVGMANFDDEIHSLRDFARRADVMLYAAKRARVGRRPGPSRKAA</sequence>
<dbReference type="Proteomes" id="UP001500238">
    <property type="component" value="Unassembled WGS sequence"/>
</dbReference>
<dbReference type="InterPro" id="IPR000160">
    <property type="entry name" value="GGDEF_dom"/>
</dbReference>
<dbReference type="Pfam" id="PF08447">
    <property type="entry name" value="PAS_3"/>
    <property type="match status" value="1"/>
</dbReference>
<dbReference type="RefSeq" id="WP_163956957.1">
    <property type="nucleotide sequence ID" value="NZ_BAAAES010000008.1"/>
</dbReference>
<dbReference type="SMART" id="SM00267">
    <property type="entry name" value="GGDEF"/>
    <property type="match status" value="1"/>
</dbReference>
<gene>
    <name evidence="3" type="ORF">GCM10009102_22000</name>
</gene>
<dbReference type="SUPFAM" id="SSF55073">
    <property type="entry name" value="Nucleotide cyclase"/>
    <property type="match status" value="1"/>
</dbReference>
<dbReference type="SUPFAM" id="SSF55785">
    <property type="entry name" value="PYP-like sensor domain (PAS domain)"/>
    <property type="match status" value="1"/>
</dbReference>
<dbReference type="InterPro" id="IPR000700">
    <property type="entry name" value="PAS-assoc_C"/>
</dbReference>
<evidence type="ECO:0000313" key="4">
    <source>
        <dbReference type="Proteomes" id="UP001500238"/>
    </source>
</evidence>
<accession>A0ABN1HWH4</accession>
<dbReference type="NCBIfam" id="TIGR00254">
    <property type="entry name" value="GGDEF"/>
    <property type="match status" value="1"/>
</dbReference>
<feature type="domain" description="GGDEF" evidence="2">
    <location>
        <begin position="348"/>
        <end position="484"/>
    </location>
</feature>